<dbReference type="GO" id="GO:0030286">
    <property type="term" value="C:dynein complex"/>
    <property type="evidence" value="ECO:0007669"/>
    <property type="project" value="InterPro"/>
</dbReference>
<keyword evidence="2" id="KW-1185">Reference proteome</keyword>
<dbReference type="GO" id="GO:0045505">
    <property type="term" value="F:dynein intermediate chain binding"/>
    <property type="evidence" value="ECO:0007669"/>
    <property type="project" value="InterPro"/>
</dbReference>
<dbReference type="PANTHER" id="PTHR45703">
    <property type="entry name" value="DYNEIN HEAVY CHAIN"/>
    <property type="match status" value="1"/>
</dbReference>
<dbReference type="InterPro" id="IPR026983">
    <property type="entry name" value="DHC"/>
</dbReference>
<sequence>VLEKPLEKKAGRNYGPPGNKKLIYFIDDMNMPEVDAYGTVQPHTVIRQHLDYGHWYDRNKLSLKEVVNVQYVSCMNPAAGSFTINPRLQVRVGDL</sequence>
<protein>
    <submittedName>
        <fullName evidence="1">DNAH9</fullName>
    </submittedName>
</protein>
<proteinExistence type="predicted"/>
<dbReference type="PANTHER" id="PTHR45703:SF8">
    <property type="entry name" value="DYNEINS HEAVY CHAIN"/>
    <property type="match status" value="1"/>
</dbReference>
<name>A0A212D830_CEREH</name>
<dbReference type="GO" id="GO:0051959">
    <property type="term" value="F:dynein light intermediate chain binding"/>
    <property type="evidence" value="ECO:0007669"/>
    <property type="project" value="InterPro"/>
</dbReference>
<evidence type="ECO:0000313" key="1">
    <source>
        <dbReference type="EMBL" id="OWK14415.1"/>
    </source>
</evidence>
<evidence type="ECO:0000313" key="2">
    <source>
        <dbReference type="Proteomes" id="UP000242450"/>
    </source>
</evidence>
<dbReference type="Pfam" id="PF12775">
    <property type="entry name" value="AAA_7"/>
    <property type="match status" value="1"/>
</dbReference>
<dbReference type="Proteomes" id="UP000242450">
    <property type="component" value="Chromosome 5"/>
</dbReference>
<dbReference type="Gene3D" id="3.40.50.300">
    <property type="entry name" value="P-loop containing nucleotide triphosphate hydrolases"/>
    <property type="match status" value="1"/>
</dbReference>
<reference evidence="1 2" key="1">
    <citation type="journal article" date="2018" name="Mol. Genet. Genomics">
        <title>The red deer Cervus elaphus genome CerEla1.0: sequencing, annotating, genes, and chromosomes.</title>
        <authorList>
            <person name="Bana N.A."/>
            <person name="Nyiri A."/>
            <person name="Nagy J."/>
            <person name="Frank K."/>
            <person name="Nagy T."/>
            <person name="Steger V."/>
            <person name="Schiller M."/>
            <person name="Lakatos P."/>
            <person name="Sugar L."/>
            <person name="Horn P."/>
            <person name="Barta E."/>
            <person name="Orosz L."/>
        </authorList>
    </citation>
    <scope>NUCLEOTIDE SEQUENCE [LARGE SCALE GENOMIC DNA]</scope>
    <source>
        <strain evidence="1">Hungarian</strain>
    </source>
</reference>
<gene>
    <name evidence="1" type="ORF">Celaphus_00001041</name>
</gene>
<accession>A0A212D830</accession>
<dbReference type="GO" id="GO:0007018">
    <property type="term" value="P:microtubule-based movement"/>
    <property type="evidence" value="ECO:0007669"/>
    <property type="project" value="InterPro"/>
</dbReference>
<organism evidence="1 2">
    <name type="scientific">Cervus elaphus hippelaphus</name>
    <name type="common">European red deer</name>
    <dbReference type="NCBI Taxonomy" id="46360"/>
    <lineage>
        <taxon>Eukaryota</taxon>
        <taxon>Metazoa</taxon>
        <taxon>Chordata</taxon>
        <taxon>Craniata</taxon>
        <taxon>Vertebrata</taxon>
        <taxon>Euteleostomi</taxon>
        <taxon>Mammalia</taxon>
        <taxon>Eutheria</taxon>
        <taxon>Laurasiatheria</taxon>
        <taxon>Artiodactyla</taxon>
        <taxon>Ruminantia</taxon>
        <taxon>Pecora</taxon>
        <taxon>Cervidae</taxon>
        <taxon>Cervinae</taxon>
        <taxon>Cervus</taxon>
    </lineage>
</organism>
<dbReference type="AlphaFoldDB" id="A0A212D830"/>
<comment type="caution">
    <text evidence="1">The sequence shown here is derived from an EMBL/GenBank/DDBJ whole genome shotgun (WGS) entry which is preliminary data.</text>
</comment>
<dbReference type="InterPro" id="IPR027417">
    <property type="entry name" value="P-loop_NTPase"/>
</dbReference>
<dbReference type="EMBL" id="MKHE01000005">
    <property type="protein sequence ID" value="OWK14415.1"/>
    <property type="molecule type" value="Genomic_DNA"/>
</dbReference>
<feature type="non-terminal residue" evidence="1">
    <location>
        <position position="1"/>
    </location>
</feature>
<dbReference type="OrthoDB" id="9897724at2759"/>